<dbReference type="Proteomes" id="UP000076532">
    <property type="component" value="Unassembled WGS sequence"/>
</dbReference>
<sequence>MSDALPAPNEMCLTIPDFLDDMDLVTVPPEGQEGETRGRLVCAVESEDEESAVEDHA</sequence>
<proteinExistence type="predicted"/>
<reference evidence="1 2" key="1">
    <citation type="journal article" date="2016" name="Mol. Biol. Evol.">
        <title>Comparative Genomics of Early-Diverging Mushroom-Forming Fungi Provides Insights into the Origins of Lignocellulose Decay Capabilities.</title>
        <authorList>
            <person name="Nagy L.G."/>
            <person name="Riley R."/>
            <person name="Tritt A."/>
            <person name="Adam C."/>
            <person name="Daum C."/>
            <person name="Floudas D."/>
            <person name="Sun H."/>
            <person name="Yadav J.S."/>
            <person name="Pangilinan J."/>
            <person name="Larsson K.H."/>
            <person name="Matsuura K."/>
            <person name="Barry K."/>
            <person name="Labutti K."/>
            <person name="Kuo R."/>
            <person name="Ohm R.A."/>
            <person name="Bhattacharya S.S."/>
            <person name="Shirouzu T."/>
            <person name="Yoshinaga Y."/>
            <person name="Martin F.M."/>
            <person name="Grigoriev I.V."/>
            <person name="Hibbett D.S."/>
        </authorList>
    </citation>
    <scope>NUCLEOTIDE SEQUENCE [LARGE SCALE GENOMIC DNA]</scope>
    <source>
        <strain evidence="1 2">CBS 109695</strain>
    </source>
</reference>
<dbReference type="EMBL" id="KV417481">
    <property type="protein sequence ID" value="KZP33898.1"/>
    <property type="molecule type" value="Genomic_DNA"/>
</dbReference>
<name>A0A166WM61_9AGAM</name>
<organism evidence="1 2">
    <name type="scientific">Athelia psychrophila</name>
    <dbReference type="NCBI Taxonomy" id="1759441"/>
    <lineage>
        <taxon>Eukaryota</taxon>
        <taxon>Fungi</taxon>
        <taxon>Dikarya</taxon>
        <taxon>Basidiomycota</taxon>
        <taxon>Agaricomycotina</taxon>
        <taxon>Agaricomycetes</taxon>
        <taxon>Agaricomycetidae</taxon>
        <taxon>Atheliales</taxon>
        <taxon>Atheliaceae</taxon>
        <taxon>Athelia</taxon>
    </lineage>
</organism>
<accession>A0A166WM61</accession>
<evidence type="ECO:0000313" key="2">
    <source>
        <dbReference type="Proteomes" id="UP000076532"/>
    </source>
</evidence>
<evidence type="ECO:0000313" key="1">
    <source>
        <dbReference type="EMBL" id="KZP33898.1"/>
    </source>
</evidence>
<protein>
    <submittedName>
        <fullName evidence="1">Uncharacterized protein</fullName>
    </submittedName>
</protein>
<dbReference type="AlphaFoldDB" id="A0A166WM61"/>
<keyword evidence="2" id="KW-1185">Reference proteome</keyword>
<gene>
    <name evidence="1" type="ORF">FIBSPDRAFT_847058</name>
</gene>